<gene>
    <name evidence="1" type="ORF">AAF712_014629</name>
</gene>
<comment type="caution">
    <text evidence="1">The sequence shown here is derived from an EMBL/GenBank/DDBJ whole genome shotgun (WGS) entry which is preliminary data.</text>
</comment>
<dbReference type="EMBL" id="JBBXMP010000285">
    <property type="protein sequence ID" value="KAL0058685.1"/>
    <property type="molecule type" value="Genomic_DNA"/>
</dbReference>
<reference evidence="1 2" key="1">
    <citation type="submission" date="2024-05" db="EMBL/GenBank/DDBJ databases">
        <title>A draft genome resource for the thread blight pathogen Marasmius tenuissimus strain MS-2.</title>
        <authorList>
            <person name="Yulfo-Soto G.E."/>
            <person name="Baruah I.K."/>
            <person name="Amoako-Attah I."/>
            <person name="Bukari Y."/>
            <person name="Meinhardt L.W."/>
            <person name="Bailey B.A."/>
            <person name="Cohen S.P."/>
        </authorList>
    </citation>
    <scope>NUCLEOTIDE SEQUENCE [LARGE SCALE GENOMIC DNA]</scope>
    <source>
        <strain evidence="1 2">MS-2</strain>
    </source>
</reference>
<dbReference type="Proteomes" id="UP001437256">
    <property type="component" value="Unassembled WGS sequence"/>
</dbReference>
<accession>A0ABR2ZBQ6</accession>
<sequence length="190" mass="21568">MYDGTHIARALFETDNISTRIFELAPFDDLLALVSSSKSLHSSFHTLVSVRAVQIVEDRLDCNTKDLQDLLLNTYGILTGLVCLEILGITRMNKSIDTELLLPQDKGDIVDAFLKGKGFRRQGYNNSDSTSRLTIYEHRRLPNVCVTAVQPAKFWLPFLRFHGSMSAVFMSATQVFTLYPELMFKRLNLM</sequence>
<evidence type="ECO:0000313" key="2">
    <source>
        <dbReference type="Proteomes" id="UP001437256"/>
    </source>
</evidence>
<keyword evidence="2" id="KW-1185">Reference proteome</keyword>
<proteinExistence type="predicted"/>
<protein>
    <submittedName>
        <fullName evidence="1">Uncharacterized protein</fullName>
    </submittedName>
</protein>
<evidence type="ECO:0000313" key="1">
    <source>
        <dbReference type="EMBL" id="KAL0058685.1"/>
    </source>
</evidence>
<name>A0ABR2ZBQ6_9AGAR</name>
<organism evidence="1 2">
    <name type="scientific">Marasmius tenuissimus</name>
    <dbReference type="NCBI Taxonomy" id="585030"/>
    <lineage>
        <taxon>Eukaryota</taxon>
        <taxon>Fungi</taxon>
        <taxon>Dikarya</taxon>
        <taxon>Basidiomycota</taxon>
        <taxon>Agaricomycotina</taxon>
        <taxon>Agaricomycetes</taxon>
        <taxon>Agaricomycetidae</taxon>
        <taxon>Agaricales</taxon>
        <taxon>Marasmiineae</taxon>
        <taxon>Marasmiaceae</taxon>
        <taxon>Marasmius</taxon>
    </lineage>
</organism>